<geneLocation type="plasmid" evidence="4">
    <name>pAMT11</name>
</geneLocation>
<proteinExistence type="predicted"/>
<keyword evidence="2" id="KW-0238">DNA-binding</keyword>
<dbReference type="GO" id="GO:0003677">
    <property type="term" value="F:DNA binding"/>
    <property type="evidence" value="ECO:0007669"/>
    <property type="project" value="UniProtKB-KW"/>
</dbReference>
<evidence type="ECO:0000256" key="1">
    <source>
        <dbReference type="ARBA" id="ARBA00023015"/>
    </source>
</evidence>
<dbReference type="SUPFAM" id="SSF46785">
    <property type="entry name" value="Winged helix' DNA-binding domain"/>
    <property type="match status" value="2"/>
</dbReference>
<dbReference type="PANTHER" id="PTHR33154">
    <property type="entry name" value="TRANSCRIPTIONAL REGULATOR, ARSR FAMILY"/>
    <property type="match status" value="1"/>
</dbReference>
<dbReference type="InterPro" id="IPR011991">
    <property type="entry name" value="ArsR-like_HTH"/>
</dbReference>
<keyword evidence="4" id="KW-0614">Plasmid</keyword>
<accession>C8BNE0</accession>
<dbReference type="AlphaFoldDB" id="C8BNE0"/>
<dbReference type="EMBL" id="GQ254849">
    <property type="protein sequence ID" value="ACV03447.1"/>
    <property type="molecule type" value="Genomic_DNA"/>
</dbReference>
<protein>
    <submittedName>
        <fullName evidence="4">Rep</fullName>
    </submittedName>
</protein>
<keyword evidence="1" id="KW-0805">Transcription regulation</keyword>
<name>C8BNE0_9EURY</name>
<reference evidence="4" key="1">
    <citation type="journal article" date="2011" name="Res. Microbiol.">
        <title>pAMT11, a novel plasmid isolated from a Thermococcus sp. strain closely related to the virus-like integrated element TKV1 of the Thermococcus kodakaraensis genome.</title>
        <authorList>
            <person name="Gonnet M."/>
            <person name="Erauso G."/>
            <person name="Prieur D."/>
            <person name="Le Romancer M."/>
        </authorList>
    </citation>
    <scope>NUCLEOTIDE SEQUENCE</scope>
    <source>
        <strain evidence="4">AMT11</strain>
        <plasmid evidence="4">pAMT11</plasmid>
    </source>
</reference>
<organism evidence="4">
    <name type="scientific">Thermococcus sp. AMT11</name>
    <dbReference type="NCBI Taxonomy" id="563043"/>
    <lineage>
        <taxon>Archaea</taxon>
        <taxon>Methanobacteriati</taxon>
        <taxon>Methanobacteriota</taxon>
        <taxon>Thermococci</taxon>
        <taxon>Thermococcales</taxon>
        <taxon>Thermococcaceae</taxon>
        <taxon>Thermococcus</taxon>
    </lineage>
</organism>
<evidence type="ECO:0000313" key="4">
    <source>
        <dbReference type="EMBL" id="ACV03447.1"/>
    </source>
</evidence>
<evidence type="ECO:0000256" key="3">
    <source>
        <dbReference type="ARBA" id="ARBA00023163"/>
    </source>
</evidence>
<dbReference type="CDD" id="cd00090">
    <property type="entry name" value="HTH_ARSR"/>
    <property type="match status" value="1"/>
</dbReference>
<sequence>MTTPMKVLQSPPIKLYRPTRTFFHRVQVIYYFKNSDYVYRTFKVFFNSVRHYLIYGEVPKRFKNANYPVWLLRGWSLYDNVVIGKKRFRYGILHRRTGLAILTNGPLDERKFGPAAWKPLTIYFHGEPWKDLATNAHDEFSDAAAFKYDSGLGPEPTVIQISKRWDKNDPRKIIGTTVSIFFTGDPREDWDIKIIDYIFSFLYRPVHWRGVAERELVRVEQFVRIRATAKYKDKDGNEVLRLLEEEFSSLLEDLKKRYAVPTDDTTQKHGRKEDLIYENPDGVRRKVDKINRAIDLRFQTGYRVDLKIYRKKKFKLPEEHYTDHPKIEVVHYHIKWEDLEAVIREGAKILASVVEALDMRDFVIDDPDHPVSAEVVGDVFLVSSFKRLVLRNKLEMIPPFLRAQMHELRLRLLQELLTRNLKSADLKKFEKEWGVPIRTIRYHMKKLREAGLVTYVPTRNNQYLYVLNTDALSASAVPEPAERAEFGGQLDFSEAEVKAAMVEFERRIKDVQRKANVFKTYLLVRVGINTSKAIAKVLGVTPRQVRNYLEELRKTGLVERRAMGRARIYVPADYESVLRASAETLGAEDSSLGLGSEVLEDGSVGEEGLGVGGQAAAARK</sequence>
<dbReference type="PANTHER" id="PTHR33154:SF18">
    <property type="entry name" value="ARSENICAL RESISTANCE OPERON REPRESSOR"/>
    <property type="match status" value="1"/>
</dbReference>
<dbReference type="InterPro" id="IPR051081">
    <property type="entry name" value="HTH_MetalResp_TranReg"/>
</dbReference>
<dbReference type="Pfam" id="PF04703">
    <property type="entry name" value="FaeA"/>
    <property type="match status" value="1"/>
</dbReference>
<evidence type="ECO:0000256" key="2">
    <source>
        <dbReference type="ARBA" id="ARBA00023125"/>
    </source>
</evidence>
<dbReference type="InterPro" id="IPR036388">
    <property type="entry name" value="WH-like_DNA-bd_sf"/>
</dbReference>
<dbReference type="InterPro" id="IPR006793">
    <property type="entry name" value="FaeA"/>
</dbReference>
<dbReference type="Gene3D" id="1.10.10.10">
    <property type="entry name" value="Winged helix-like DNA-binding domain superfamily/Winged helix DNA-binding domain"/>
    <property type="match status" value="2"/>
</dbReference>
<dbReference type="GO" id="GO:0006355">
    <property type="term" value="P:regulation of DNA-templated transcription"/>
    <property type="evidence" value="ECO:0007669"/>
    <property type="project" value="InterPro"/>
</dbReference>
<keyword evidence="3" id="KW-0804">Transcription</keyword>
<dbReference type="InterPro" id="IPR036390">
    <property type="entry name" value="WH_DNA-bd_sf"/>
</dbReference>